<keyword evidence="15" id="KW-1185">Reference proteome</keyword>
<keyword evidence="11" id="KW-0411">Iron-sulfur</keyword>
<dbReference type="GO" id="GO:0008863">
    <property type="term" value="F:formate dehydrogenase (NAD+) activity"/>
    <property type="evidence" value="ECO:0007669"/>
    <property type="project" value="InterPro"/>
</dbReference>
<keyword evidence="4" id="KW-0004">4Fe-4S</keyword>
<sequence>MTNHWVDIKNADIILIMGGNAAEAHPCGFKWVTEAKAHNKAKLIVVDPRFTRSASVADFYAPIRTGTDIIFLGGVIRYLLDKDKIQHEYVRNYTDFPFIVREDFTFDSGLYSGYDTPSRSYDKASWDYERGDDGYARIDPTLQHPRTVYQLLKKHYSRYTPEMVERVCGTPQAAFLKVCELLASTSTPDRAGTIMYALGWTQHSIGSQIIRTGAMVQLLLGNIGVSGGGMNALRGHSNIQGLTDLGLMSDLLPGYLTLPREGEQDFNQYIESRVQKPLRPNQLSYWQNYKKFHVSLMKAWWGDAAQADNNWAYDYLPKLDKLYDMLQVFELMSQGKMNGYIAQGFNPLAAAPYKSKLLDGFSKLKFLVIMDPLVTETSEFWRNVGEHNDVDAAQIQTEVFRLPTSCFAEEDGALVNSGRWLQWHWKGAEPPGEAKTDIEIMALLFTRLRALYRAEGGKFADPVLKLWWPYANPENPTPEELAKEYSGRALADLADPKDASKVTRKAGEQLAGFAELRDDGSTISGCWIYAGAWSTQGNLMARRDNSDPTGVGQTLNWAWSWPANRRVLYNRASCGLDGKPFNPRRSLVSWNGKAWVGADVPDYKLDENPAGGMGPFIMNPEGVARFFARKSMAEGPFPEHYEPFETPLGYNPLHPKESRATSNPAARVFAGDLAAMGKAADFPHVATTYRLTEHFHYWTKHVLLNSILQPEQFVEIGEDLARDLGIANGSMVKVSSNRGYIKAVALVTKRLKALAIEGKPVHQVGIPIHWGFVGVAKPGFLTNTLTPSVGDGNTQTPEFKSFLVQVEKA</sequence>
<keyword evidence="6" id="KW-0732">Signal</keyword>
<gene>
    <name evidence="14" type="ORF">SAMN04488135_104359</name>
</gene>
<evidence type="ECO:0000256" key="4">
    <source>
        <dbReference type="ARBA" id="ARBA00022485"/>
    </source>
</evidence>
<reference evidence="14 15" key="1">
    <citation type="submission" date="2016-11" db="EMBL/GenBank/DDBJ databases">
        <authorList>
            <person name="Jaros S."/>
            <person name="Januszkiewicz K."/>
            <person name="Wedrychowicz H."/>
        </authorList>
    </citation>
    <scope>NUCLEOTIDE SEQUENCE [LARGE SCALE GENOMIC DNA]</scope>
    <source>
        <strain evidence="14 15">CGMCC 1.10190</strain>
    </source>
</reference>
<organism evidence="14 15">
    <name type="scientific">Pollutimonas bauzanensis</name>
    <dbReference type="NCBI Taxonomy" id="658167"/>
    <lineage>
        <taxon>Bacteria</taxon>
        <taxon>Pseudomonadati</taxon>
        <taxon>Pseudomonadota</taxon>
        <taxon>Betaproteobacteria</taxon>
        <taxon>Burkholderiales</taxon>
        <taxon>Alcaligenaceae</taxon>
        <taxon>Pollutimonas</taxon>
    </lineage>
</organism>
<evidence type="ECO:0000256" key="11">
    <source>
        <dbReference type="ARBA" id="ARBA00023014"/>
    </source>
</evidence>
<dbReference type="GO" id="GO:0042597">
    <property type="term" value="C:periplasmic space"/>
    <property type="evidence" value="ECO:0007669"/>
    <property type="project" value="UniProtKB-SubCell"/>
</dbReference>
<evidence type="ECO:0000259" key="12">
    <source>
        <dbReference type="Pfam" id="PF00384"/>
    </source>
</evidence>
<dbReference type="InterPro" id="IPR009010">
    <property type="entry name" value="Asp_de-COase-like_dom_sf"/>
</dbReference>
<evidence type="ECO:0000313" key="15">
    <source>
        <dbReference type="Proteomes" id="UP000184226"/>
    </source>
</evidence>
<dbReference type="CDD" id="cd02792">
    <property type="entry name" value="MopB_CT_Formate-Dh-Na-like"/>
    <property type="match status" value="1"/>
</dbReference>
<evidence type="ECO:0000256" key="10">
    <source>
        <dbReference type="ARBA" id="ARBA00023004"/>
    </source>
</evidence>
<dbReference type="FunFam" id="3.40.228.10:FF:000009">
    <property type="entry name" value="Formate dehydrogenase, alpha subunit, selenocysteine-containing"/>
    <property type="match status" value="1"/>
</dbReference>
<dbReference type="GO" id="GO:0043546">
    <property type="term" value="F:molybdopterin cofactor binding"/>
    <property type="evidence" value="ECO:0007669"/>
    <property type="project" value="InterPro"/>
</dbReference>
<dbReference type="AlphaFoldDB" id="A0A1M5VF15"/>
<dbReference type="Proteomes" id="UP000184226">
    <property type="component" value="Unassembled WGS sequence"/>
</dbReference>
<keyword evidence="10" id="KW-0408">Iron</keyword>
<comment type="subcellular location">
    <subcellularLocation>
        <location evidence="2">Periplasm</location>
    </subcellularLocation>
</comment>
<evidence type="ECO:0000256" key="6">
    <source>
        <dbReference type="ARBA" id="ARBA00022729"/>
    </source>
</evidence>
<dbReference type="Pfam" id="PF00384">
    <property type="entry name" value="Molybdopterin"/>
    <property type="match status" value="1"/>
</dbReference>
<dbReference type="Gene3D" id="3.40.228.10">
    <property type="entry name" value="Dimethylsulfoxide Reductase, domain 2"/>
    <property type="match status" value="2"/>
</dbReference>
<keyword evidence="9" id="KW-0560">Oxidoreductase</keyword>
<dbReference type="SUPFAM" id="SSF53706">
    <property type="entry name" value="Formate dehydrogenase/DMSO reductase, domains 1-3"/>
    <property type="match status" value="1"/>
</dbReference>
<evidence type="ECO:0000259" key="13">
    <source>
        <dbReference type="Pfam" id="PF01568"/>
    </source>
</evidence>
<dbReference type="PANTHER" id="PTHR43598:SF1">
    <property type="entry name" value="FORMATE DEHYDROGENASE-O MAJOR SUBUNIT"/>
    <property type="match status" value="1"/>
</dbReference>
<evidence type="ECO:0000256" key="2">
    <source>
        <dbReference type="ARBA" id="ARBA00004418"/>
    </source>
</evidence>
<accession>A0A1M5VF15</accession>
<dbReference type="SUPFAM" id="SSF50692">
    <property type="entry name" value="ADC-like"/>
    <property type="match status" value="1"/>
</dbReference>
<dbReference type="FunFam" id="3.40.50.740:FF:000007">
    <property type="entry name" value="Formate dehydrogenase, alpha subunit, selenocysteine-containing"/>
    <property type="match status" value="1"/>
</dbReference>
<feature type="domain" description="Molybdopterin oxidoreductase" evidence="12">
    <location>
        <begin position="2"/>
        <end position="377"/>
    </location>
</feature>
<keyword evidence="7" id="KW-0574">Periplasm</keyword>
<dbReference type="NCBIfam" id="TIGR01553">
    <property type="entry name" value="formate-DH-alph"/>
    <property type="match status" value="1"/>
</dbReference>
<dbReference type="InterPro" id="IPR006656">
    <property type="entry name" value="Mopterin_OxRdtase"/>
</dbReference>
<dbReference type="InterPro" id="IPR006443">
    <property type="entry name" value="Formate-DH-alph_fdnG"/>
</dbReference>
<dbReference type="EMBL" id="FQXE01000004">
    <property type="protein sequence ID" value="SHH73849.1"/>
    <property type="molecule type" value="Genomic_DNA"/>
</dbReference>
<evidence type="ECO:0000256" key="9">
    <source>
        <dbReference type="ARBA" id="ARBA00023002"/>
    </source>
</evidence>
<dbReference type="GO" id="GO:0051539">
    <property type="term" value="F:4 iron, 4 sulfur cluster binding"/>
    <property type="evidence" value="ECO:0007669"/>
    <property type="project" value="UniProtKB-KW"/>
</dbReference>
<dbReference type="GO" id="GO:0047111">
    <property type="term" value="F:formate dehydrogenase (cytochrome-c-553) activity"/>
    <property type="evidence" value="ECO:0007669"/>
    <property type="project" value="InterPro"/>
</dbReference>
<evidence type="ECO:0000313" key="14">
    <source>
        <dbReference type="EMBL" id="SHH73849.1"/>
    </source>
</evidence>
<dbReference type="GO" id="GO:0030151">
    <property type="term" value="F:molybdenum ion binding"/>
    <property type="evidence" value="ECO:0007669"/>
    <property type="project" value="TreeGrafter"/>
</dbReference>
<comment type="similarity">
    <text evidence="3">Belongs to the prokaryotic molybdopterin-containing oxidoreductase family.</text>
</comment>
<dbReference type="Gene3D" id="3.40.50.740">
    <property type="match status" value="1"/>
</dbReference>
<feature type="domain" description="Molybdopterin dinucleotide-binding" evidence="13">
    <location>
        <begin position="687"/>
        <end position="802"/>
    </location>
</feature>
<keyword evidence="8" id="KW-0712">Selenocysteine</keyword>
<keyword evidence="5" id="KW-0479">Metal-binding</keyword>
<name>A0A1M5VF15_9BURK</name>
<dbReference type="InterPro" id="IPR006657">
    <property type="entry name" value="MoPterin_dinucl-bd_dom"/>
</dbReference>
<dbReference type="GO" id="GO:0009055">
    <property type="term" value="F:electron transfer activity"/>
    <property type="evidence" value="ECO:0007669"/>
    <property type="project" value="InterPro"/>
</dbReference>
<dbReference type="GO" id="GO:0009061">
    <property type="term" value="P:anaerobic respiration"/>
    <property type="evidence" value="ECO:0007669"/>
    <property type="project" value="TreeGrafter"/>
</dbReference>
<protein>
    <submittedName>
        <fullName evidence="14">Formate dehydrogenase major subunit</fullName>
    </submittedName>
</protein>
<evidence type="ECO:0000256" key="1">
    <source>
        <dbReference type="ARBA" id="ARBA00001966"/>
    </source>
</evidence>
<dbReference type="Pfam" id="PF01568">
    <property type="entry name" value="Molydop_binding"/>
    <property type="match status" value="1"/>
</dbReference>
<dbReference type="PANTHER" id="PTHR43598">
    <property type="entry name" value="TUNGSTEN-CONTAINING FORMYLMETHANOFURAN DEHYDROGENASE 2 SUBUNIT B"/>
    <property type="match status" value="1"/>
</dbReference>
<dbReference type="Gene3D" id="2.40.40.20">
    <property type="match status" value="1"/>
</dbReference>
<evidence type="ECO:0000256" key="3">
    <source>
        <dbReference type="ARBA" id="ARBA00010312"/>
    </source>
</evidence>
<evidence type="ECO:0000256" key="7">
    <source>
        <dbReference type="ARBA" id="ARBA00022764"/>
    </source>
</evidence>
<comment type="cofactor">
    <cofactor evidence="1">
        <name>[4Fe-4S] cluster</name>
        <dbReference type="ChEBI" id="CHEBI:49883"/>
    </cofactor>
</comment>
<evidence type="ECO:0000256" key="5">
    <source>
        <dbReference type="ARBA" id="ARBA00022723"/>
    </source>
</evidence>
<dbReference type="STRING" id="658167.SAMN04488135_104359"/>
<proteinExistence type="inferred from homology"/>
<dbReference type="FunFam" id="2.40.40.20:FF:000017">
    <property type="entry name" value="Formate dehydrogenase, alpha subunit"/>
    <property type="match status" value="1"/>
</dbReference>
<evidence type="ECO:0000256" key="8">
    <source>
        <dbReference type="ARBA" id="ARBA00022933"/>
    </source>
</evidence>